<dbReference type="KEGG" id="psco:LY89DRAFT_676041"/>
<dbReference type="GeneID" id="28823279"/>
<organism evidence="3 4">
    <name type="scientific">Mollisia scopiformis</name>
    <name type="common">Conifer needle endophyte fungus</name>
    <name type="synonym">Phialocephala scopiformis</name>
    <dbReference type="NCBI Taxonomy" id="149040"/>
    <lineage>
        <taxon>Eukaryota</taxon>
        <taxon>Fungi</taxon>
        <taxon>Dikarya</taxon>
        <taxon>Ascomycota</taxon>
        <taxon>Pezizomycotina</taxon>
        <taxon>Leotiomycetes</taxon>
        <taxon>Helotiales</taxon>
        <taxon>Mollisiaceae</taxon>
        <taxon>Mollisia</taxon>
    </lineage>
</organism>
<dbReference type="Gene3D" id="3.10.450.50">
    <property type="match status" value="1"/>
</dbReference>
<evidence type="ECO:0000313" key="4">
    <source>
        <dbReference type="Proteomes" id="UP000070700"/>
    </source>
</evidence>
<dbReference type="SUPFAM" id="SSF54427">
    <property type="entry name" value="NTF2-like"/>
    <property type="match status" value="1"/>
</dbReference>
<accession>A0A132BAE9</accession>
<dbReference type="InParanoid" id="A0A132BAE9"/>
<gene>
    <name evidence="3" type="ORF">LY89DRAFT_676041</name>
</gene>
<feature type="compositionally biased region" description="Polar residues" evidence="1">
    <location>
        <begin position="186"/>
        <end position="197"/>
    </location>
</feature>
<dbReference type="Pfam" id="PF12680">
    <property type="entry name" value="SnoaL_2"/>
    <property type="match status" value="1"/>
</dbReference>
<feature type="compositionally biased region" description="Polar residues" evidence="1">
    <location>
        <begin position="206"/>
        <end position="216"/>
    </location>
</feature>
<evidence type="ECO:0000256" key="1">
    <source>
        <dbReference type="SAM" id="MobiDB-lite"/>
    </source>
</evidence>
<reference evidence="3 4" key="1">
    <citation type="submission" date="2015-10" db="EMBL/GenBank/DDBJ databases">
        <title>Full genome of DAOMC 229536 Phialocephala scopiformis, a fungal endophyte of spruce producing the potent anti-insectan compound rugulosin.</title>
        <authorList>
            <consortium name="DOE Joint Genome Institute"/>
            <person name="Walker A.K."/>
            <person name="Frasz S.L."/>
            <person name="Seifert K.A."/>
            <person name="Miller J.D."/>
            <person name="Mondo S.J."/>
            <person name="Labutti K."/>
            <person name="Lipzen A."/>
            <person name="Dockter R."/>
            <person name="Kennedy M."/>
            <person name="Grigoriev I.V."/>
            <person name="Spatafora J.W."/>
        </authorList>
    </citation>
    <scope>NUCLEOTIDE SEQUENCE [LARGE SCALE GENOMIC DNA]</scope>
    <source>
        <strain evidence="3 4">CBS 120377</strain>
    </source>
</reference>
<dbReference type="InterPro" id="IPR032710">
    <property type="entry name" value="NTF2-like_dom_sf"/>
</dbReference>
<dbReference type="InterPro" id="IPR037401">
    <property type="entry name" value="SnoaL-like"/>
</dbReference>
<evidence type="ECO:0000259" key="2">
    <source>
        <dbReference type="Pfam" id="PF12680"/>
    </source>
</evidence>
<feature type="compositionally biased region" description="Basic and acidic residues" evidence="1">
    <location>
        <begin position="174"/>
        <end position="185"/>
    </location>
</feature>
<proteinExistence type="predicted"/>
<keyword evidence="4" id="KW-1185">Reference proteome</keyword>
<feature type="region of interest" description="Disordered" evidence="1">
    <location>
        <begin position="173"/>
        <end position="216"/>
    </location>
</feature>
<name>A0A132BAE9_MOLSC</name>
<sequence>MSAHRDLKAPTLEFLDLFCNKKDIEKSVTYLHPEFTATHDDWAPKDLDGFIEQWKHLITSLWPEFKYEAIDTVQEGNKVWVYARITGLQNGEAKDSIDMLEWDKEGEKIIKTKDVQRTVEHHVHKNEIVWKMRPYPANMKEALSMKEYQLESNRVFMLLETWRRQERSIGVIIESKEQQQKKQEHNPSISDNKNHSILQPKHQKTSTDPNTEMTGH</sequence>
<dbReference type="Proteomes" id="UP000070700">
    <property type="component" value="Unassembled WGS sequence"/>
</dbReference>
<dbReference type="EMBL" id="KQ947432">
    <property type="protein sequence ID" value="KUJ09223.1"/>
    <property type="molecule type" value="Genomic_DNA"/>
</dbReference>
<dbReference type="RefSeq" id="XP_018063578.1">
    <property type="nucleotide sequence ID" value="XM_018213553.1"/>
</dbReference>
<evidence type="ECO:0000313" key="3">
    <source>
        <dbReference type="EMBL" id="KUJ09223.1"/>
    </source>
</evidence>
<protein>
    <recommendedName>
        <fullName evidence="2">SnoaL-like domain-containing protein</fullName>
    </recommendedName>
</protein>
<dbReference type="AlphaFoldDB" id="A0A132BAE9"/>
<feature type="domain" description="SnoaL-like" evidence="2">
    <location>
        <begin position="14"/>
        <end position="96"/>
    </location>
</feature>